<evidence type="ECO:0000313" key="5">
    <source>
        <dbReference type="EMBL" id="KAF5347129.1"/>
    </source>
</evidence>
<dbReference type="InterPro" id="IPR036397">
    <property type="entry name" value="RNaseH_sf"/>
</dbReference>
<evidence type="ECO:0000259" key="4">
    <source>
        <dbReference type="SMART" id="SM00474"/>
    </source>
</evidence>
<dbReference type="EMBL" id="JAACJO010000027">
    <property type="protein sequence ID" value="KAF5347129.1"/>
    <property type="molecule type" value="Genomic_DNA"/>
</dbReference>
<dbReference type="GO" id="GO:0005737">
    <property type="term" value="C:cytoplasm"/>
    <property type="evidence" value="ECO:0007669"/>
    <property type="project" value="TreeGrafter"/>
</dbReference>
<feature type="domain" description="3'-5' exonuclease" evidence="4">
    <location>
        <begin position="180"/>
        <end position="362"/>
    </location>
</feature>
<dbReference type="PANTHER" id="PTHR13620">
    <property type="entry name" value="3-5 EXONUCLEASE"/>
    <property type="match status" value="1"/>
</dbReference>
<dbReference type="Proteomes" id="UP000559027">
    <property type="component" value="Unassembled WGS sequence"/>
</dbReference>
<dbReference type="Pfam" id="PF01612">
    <property type="entry name" value="DNA_pol_A_exo1"/>
    <property type="match status" value="1"/>
</dbReference>
<proteinExistence type="predicted"/>
<evidence type="ECO:0000313" key="6">
    <source>
        <dbReference type="Proteomes" id="UP000559027"/>
    </source>
</evidence>
<dbReference type="GO" id="GO:0003676">
    <property type="term" value="F:nucleic acid binding"/>
    <property type="evidence" value="ECO:0007669"/>
    <property type="project" value="InterPro"/>
</dbReference>
<dbReference type="InterPro" id="IPR051132">
    <property type="entry name" value="3-5_Exonuclease_domain"/>
</dbReference>
<dbReference type="GO" id="GO:0006139">
    <property type="term" value="P:nucleobase-containing compound metabolic process"/>
    <property type="evidence" value="ECO:0007669"/>
    <property type="project" value="InterPro"/>
</dbReference>
<dbReference type="Gene3D" id="3.30.420.10">
    <property type="entry name" value="Ribonuclease H-like superfamily/Ribonuclease H"/>
    <property type="match status" value="1"/>
</dbReference>
<protein>
    <recommendedName>
        <fullName evidence="4">3'-5' exonuclease domain-containing protein</fullName>
    </recommendedName>
</protein>
<keyword evidence="2" id="KW-0378">Hydrolase</keyword>
<evidence type="ECO:0000256" key="3">
    <source>
        <dbReference type="SAM" id="MobiDB-lite"/>
    </source>
</evidence>
<dbReference type="GO" id="GO:0005634">
    <property type="term" value="C:nucleus"/>
    <property type="evidence" value="ECO:0007669"/>
    <property type="project" value="TreeGrafter"/>
</dbReference>
<dbReference type="InterPro" id="IPR002562">
    <property type="entry name" value="3'-5'_exonuclease_dom"/>
</dbReference>
<name>A0A8H5FS58_9AGAR</name>
<accession>A0A8H5FS58</accession>
<evidence type="ECO:0000256" key="1">
    <source>
        <dbReference type="ARBA" id="ARBA00022722"/>
    </source>
</evidence>
<feature type="compositionally biased region" description="Basic residues" evidence="3">
    <location>
        <begin position="91"/>
        <end position="119"/>
    </location>
</feature>
<dbReference type="SUPFAM" id="SSF53098">
    <property type="entry name" value="Ribonuclease H-like"/>
    <property type="match status" value="1"/>
</dbReference>
<organism evidence="5 6">
    <name type="scientific">Leucocoprinus leucothites</name>
    <dbReference type="NCBI Taxonomy" id="201217"/>
    <lineage>
        <taxon>Eukaryota</taxon>
        <taxon>Fungi</taxon>
        <taxon>Dikarya</taxon>
        <taxon>Basidiomycota</taxon>
        <taxon>Agaricomycotina</taxon>
        <taxon>Agaricomycetes</taxon>
        <taxon>Agaricomycetidae</taxon>
        <taxon>Agaricales</taxon>
        <taxon>Agaricineae</taxon>
        <taxon>Agaricaceae</taxon>
        <taxon>Leucocoprinus</taxon>
    </lineage>
</organism>
<dbReference type="GO" id="GO:0008408">
    <property type="term" value="F:3'-5' exonuclease activity"/>
    <property type="evidence" value="ECO:0007669"/>
    <property type="project" value="InterPro"/>
</dbReference>
<dbReference type="InterPro" id="IPR012337">
    <property type="entry name" value="RNaseH-like_sf"/>
</dbReference>
<comment type="caution">
    <text evidence="5">The sequence shown here is derived from an EMBL/GenBank/DDBJ whole genome shotgun (WGS) entry which is preliminary data.</text>
</comment>
<keyword evidence="6" id="KW-1185">Reference proteome</keyword>
<feature type="region of interest" description="Disordered" evidence="3">
    <location>
        <begin position="84"/>
        <end position="145"/>
    </location>
</feature>
<sequence>MPGGSIMSVSRRFVTPSLSLAPSRTASLLMALDSLNLQAGEILGTEQVGRLLTLADAKEEVEIAEPKMNSIERINPASRLEVLAQIPHPRTSSKPRTRKTTSRPQAKKTTSRSQVKKITSKPQVKKTSEESRIMPTGSTSKPAEVQKAVPIISIEAEQDQPVKDPLPFYSCKDYEPKPSIIYIKNEEETNEMINGLFTGPVAMDLEWRVTFYRTAERNTKSEGKAAVVQIADGAGLILIIQVNGMRRFPERLQALIENPKIAKVGVNILNDGKKLFRDYGIMAKNLVELGSVALVVDPKPIAKRKIVSLAKLVERYCGKILDKGPVRISDWEKPLSVSQREYAANDVHSSLMVYNELLKLGELYSCTLEDVSAQYTSEVGWSIGSGILSTGSQSTQTQEGMQPRYLRAYESWHQRGLSLEEMCLKLSLKSQGSYGPIVEGDDLALKPGTVISYIIAALQNDSGLEYKLDKLVELVQMDLDSWSRHREWIVQQC</sequence>
<reference evidence="5 6" key="1">
    <citation type="journal article" date="2020" name="ISME J.">
        <title>Uncovering the hidden diversity of litter-decomposition mechanisms in mushroom-forming fungi.</title>
        <authorList>
            <person name="Floudas D."/>
            <person name="Bentzer J."/>
            <person name="Ahren D."/>
            <person name="Johansson T."/>
            <person name="Persson P."/>
            <person name="Tunlid A."/>
        </authorList>
    </citation>
    <scope>NUCLEOTIDE SEQUENCE [LARGE SCALE GENOMIC DNA]</scope>
    <source>
        <strain evidence="5 6">CBS 146.42</strain>
    </source>
</reference>
<gene>
    <name evidence="5" type="ORF">D9756_010963</name>
</gene>
<dbReference type="PANTHER" id="PTHR13620:SF104">
    <property type="entry name" value="EXONUCLEASE 3'-5' DOMAIN-CONTAINING PROTEIN 2"/>
    <property type="match status" value="1"/>
</dbReference>
<dbReference type="SMART" id="SM00474">
    <property type="entry name" value="35EXOc"/>
    <property type="match status" value="1"/>
</dbReference>
<evidence type="ECO:0000256" key="2">
    <source>
        <dbReference type="ARBA" id="ARBA00022801"/>
    </source>
</evidence>
<dbReference type="AlphaFoldDB" id="A0A8H5FS58"/>
<keyword evidence="1" id="KW-0540">Nuclease</keyword>
<dbReference type="OrthoDB" id="1920326at2759"/>
<dbReference type="CDD" id="cd06141">
    <property type="entry name" value="WRN_exo"/>
    <property type="match status" value="1"/>
</dbReference>